<dbReference type="AlphaFoldDB" id="A0AAN4Z619"/>
<keyword evidence="1" id="KW-0472">Membrane</keyword>
<dbReference type="SUPFAM" id="SSF56436">
    <property type="entry name" value="C-type lectin-like"/>
    <property type="match status" value="1"/>
</dbReference>
<dbReference type="Proteomes" id="UP001328107">
    <property type="component" value="Unassembled WGS sequence"/>
</dbReference>
<keyword evidence="4" id="KW-1185">Reference proteome</keyword>
<gene>
    <name evidence="3" type="ORF">PMAYCL1PPCAC_03989</name>
</gene>
<dbReference type="Pfam" id="PF00059">
    <property type="entry name" value="Lectin_C"/>
    <property type="match status" value="1"/>
</dbReference>
<organism evidence="3 4">
    <name type="scientific">Pristionchus mayeri</name>
    <dbReference type="NCBI Taxonomy" id="1317129"/>
    <lineage>
        <taxon>Eukaryota</taxon>
        <taxon>Metazoa</taxon>
        <taxon>Ecdysozoa</taxon>
        <taxon>Nematoda</taxon>
        <taxon>Chromadorea</taxon>
        <taxon>Rhabditida</taxon>
        <taxon>Rhabditina</taxon>
        <taxon>Diplogasteromorpha</taxon>
        <taxon>Diplogasteroidea</taxon>
        <taxon>Neodiplogasteridae</taxon>
        <taxon>Pristionchus</taxon>
    </lineage>
</organism>
<dbReference type="InterPro" id="IPR016187">
    <property type="entry name" value="CTDL_fold"/>
</dbReference>
<dbReference type="Gene3D" id="3.10.100.10">
    <property type="entry name" value="Mannose-Binding Protein A, subunit A"/>
    <property type="match status" value="1"/>
</dbReference>
<evidence type="ECO:0000313" key="3">
    <source>
        <dbReference type="EMBL" id="GMR33794.1"/>
    </source>
</evidence>
<dbReference type="InterPro" id="IPR001304">
    <property type="entry name" value="C-type_lectin-like"/>
</dbReference>
<keyword evidence="1" id="KW-1133">Transmembrane helix</keyword>
<dbReference type="CDD" id="cd00037">
    <property type="entry name" value="CLECT"/>
    <property type="match status" value="1"/>
</dbReference>
<dbReference type="EMBL" id="BTRK01000001">
    <property type="protein sequence ID" value="GMR33794.1"/>
    <property type="molecule type" value="Genomic_DNA"/>
</dbReference>
<evidence type="ECO:0000313" key="4">
    <source>
        <dbReference type="Proteomes" id="UP001328107"/>
    </source>
</evidence>
<dbReference type="CDD" id="cd12087">
    <property type="entry name" value="TM_EGFR-like"/>
    <property type="match status" value="1"/>
</dbReference>
<keyword evidence="1" id="KW-0812">Transmembrane</keyword>
<feature type="domain" description="C-type lectin" evidence="2">
    <location>
        <begin position="50"/>
        <end position="164"/>
    </location>
</feature>
<accession>A0AAN4Z619</accession>
<feature type="transmembrane region" description="Helical" evidence="1">
    <location>
        <begin position="203"/>
        <end position="227"/>
    </location>
</feature>
<comment type="caution">
    <text evidence="3">The sequence shown here is derived from an EMBL/GenBank/DDBJ whole genome shotgun (WGS) entry which is preliminary data.</text>
</comment>
<name>A0AAN4Z619_9BILA</name>
<evidence type="ECO:0000259" key="2">
    <source>
        <dbReference type="PROSITE" id="PS50041"/>
    </source>
</evidence>
<sequence length="248" mass="28379">QIQWRPELLNSSEISKNQDNLYVEIQMSLWTDNDGIECPYGYLLVKSADNQYWCYIMYWPILPAIGFTFSEAEARCNSSGDYLPIVTSDEINTSLADFVSMHMGLGDIWLGLFCDTETDMFVWQDGEQMQYNAFLPTYPHNCADSRNDYNIAMEYNYDYNTNVWVGYNSSKESHMCVCARRPQSDITITSTHADEKGSNTLPIWAIIAIVVSILLFIVCLIGTIIMARIRIQSLRAEVVEGTTKLIIY</sequence>
<reference evidence="4" key="1">
    <citation type="submission" date="2022-10" db="EMBL/GenBank/DDBJ databases">
        <title>Genome assembly of Pristionchus species.</title>
        <authorList>
            <person name="Yoshida K."/>
            <person name="Sommer R.J."/>
        </authorList>
    </citation>
    <scope>NUCLEOTIDE SEQUENCE [LARGE SCALE GENOMIC DNA]</scope>
    <source>
        <strain evidence="4">RS5460</strain>
    </source>
</reference>
<protein>
    <recommendedName>
        <fullName evidence="2">C-type lectin domain-containing protein</fullName>
    </recommendedName>
</protein>
<evidence type="ECO:0000256" key="1">
    <source>
        <dbReference type="SAM" id="Phobius"/>
    </source>
</evidence>
<dbReference type="InterPro" id="IPR016186">
    <property type="entry name" value="C-type_lectin-like/link_sf"/>
</dbReference>
<feature type="non-terminal residue" evidence="3">
    <location>
        <position position="1"/>
    </location>
</feature>
<dbReference type="SMART" id="SM00034">
    <property type="entry name" value="CLECT"/>
    <property type="match status" value="1"/>
</dbReference>
<proteinExistence type="predicted"/>
<dbReference type="PROSITE" id="PS50041">
    <property type="entry name" value="C_TYPE_LECTIN_2"/>
    <property type="match status" value="1"/>
</dbReference>